<reference evidence="2" key="1">
    <citation type="journal article" date="2019" name="Int. J. Syst. Evol. Microbiol.">
        <title>The Global Catalogue of Microorganisms (GCM) 10K type strain sequencing project: providing services to taxonomists for standard genome sequencing and annotation.</title>
        <authorList>
            <consortium name="The Broad Institute Genomics Platform"/>
            <consortium name="The Broad Institute Genome Sequencing Center for Infectious Disease"/>
            <person name="Wu L."/>
            <person name="Ma J."/>
        </authorList>
    </citation>
    <scope>NUCLEOTIDE SEQUENCE [LARGE SCALE GENOMIC DNA]</scope>
    <source>
        <strain evidence="2">JCM 16014</strain>
    </source>
</reference>
<dbReference type="Proteomes" id="UP001500751">
    <property type="component" value="Unassembled WGS sequence"/>
</dbReference>
<evidence type="ECO:0000313" key="1">
    <source>
        <dbReference type="EMBL" id="GAA2019006.1"/>
    </source>
</evidence>
<dbReference type="Pfam" id="PF19698">
    <property type="entry name" value="DUF6197"/>
    <property type="match status" value="1"/>
</dbReference>
<dbReference type="InterPro" id="IPR045677">
    <property type="entry name" value="DUF6197"/>
</dbReference>
<accession>A0ABP5F769</accession>
<name>A0ABP5F769_9ACTN</name>
<evidence type="ECO:0000313" key="2">
    <source>
        <dbReference type="Proteomes" id="UP001500751"/>
    </source>
</evidence>
<gene>
    <name evidence="1" type="ORF">GCM10009839_14160</name>
</gene>
<organism evidence="1 2">
    <name type="scientific">Catenulispora yoronensis</name>
    <dbReference type="NCBI Taxonomy" id="450799"/>
    <lineage>
        <taxon>Bacteria</taxon>
        <taxon>Bacillati</taxon>
        <taxon>Actinomycetota</taxon>
        <taxon>Actinomycetes</taxon>
        <taxon>Catenulisporales</taxon>
        <taxon>Catenulisporaceae</taxon>
        <taxon>Catenulispora</taxon>
    </lineage>
</organism>
<comment type="caution">
    <text evidence="1">The sequence shown here is derived from an EMBL/GenBank/DDBJ whole genome shotgun (WGS) entry which is preliminary data.</text>
</comment>
<dbReference type="EMBL" id="BAAAQN010000006">
    <property type="protein sequence ID" value="GAA2019006.1"/>
    <property type="molecule type" value="Genomic_DNA"/>
</dbReference>
<protein>
    <submittedName>
        <fullName evidence="1">Uncharacterized protein</fullName>
    </submittedName>
</protein>
<proteinExistence type="predicted"/>
<sequence>MSPDPLAQVRTDLRNAARIIRTNGLMQHNYCDYDQAIASGIRFREARLCTLGGVHVAISGDPLPVGYHENPRITAATGHLRGYLMHQYGTDHVIDWNDTDGRTAADVVRLLFKAAAWTPTAVVPARATVNAITTASA</sequence>
<keyword evidence="2" id="KW-1185">Reference proteome</keyword>
<dbReference type="RefSeq" id="WP_344664691.1">
    <property type="nucleotide sequence ID" value="NZ_BAAAQN010000006.1"/>
</dbReference>